<dbReference type="InterPro" id="IPR046720">
    <property type="entry name" value="DUF6612"/>
</dbReference>
<feature type="region of interest" description="Disordered" evidence="1">
    <location>
        <begin position="23"/>
        <end position="47"/>
    </location>
</feature>
<feature type="compositionally biased region" description="Basic and acidic residues" evidence="1">
    <location>
        <begin position="31"/>
        <end position="47"/>
    </location>
</feature>
<dbReference type="PROSITE" id="PS51257">
    <property type="entry name" value="PROKAR_LIPOPROTEIN"/>
    <property type="match status" value="1"/>
</dbReference>
<protein>
    <recommendedName>
        <fullName evidence="5">Lipoprotein</fullName>
    </recommendedName>
</protein>
<keyword evidence="2" id="KW-0732">Signal</keyword>
<keyword evidence="4" id="KW-1185">Reference proteome</keyword>
<dbReference type="Pfam" id="PF20316">
    <property type="entry name" value="DUF6612"/>
    <property type="match status" value="1"/>
</dbReference>
<sequence length="274" mass="30952">MKKKNVFMLVLAICVSLVACDSGEEASSDGSSEKKETSQTKKNGMTKEELVDEITQVELASVKSIVEGKTTIKANSQDFSTSFNMEVDVTAEPNVMHMDMSTVDGDMEIYLGEDLGYILVPGEGRWISGPREEVYDTSEGDVMESYKLYNQVLNDHIDLFNMEEESGTYTLTLDNSDLNDKRIFDFLEQTYAANGMSMEFDTLSEIEYKLEYNEHFHLTNLKTNVISEITDENGESSSLKIYLKADYEVNNIDKLEIPAEIVENAINYEDLETE</sequence>
<dbReference type="Proteomes" id="UP001197974">
    <property type="component" value="Chromosome"/>
</dbReference>
<feature type="chain" id="PRO_5045780506" description="Lipoprotein" evidence="2">
    <location>
        <begin position="20"/>
        <end position="274"/>
    </location>
</feature>
<evidence type="ECO:0000256" key="2">
    <source>
        <dbReference type="SAM" id="SignalP"/>
    </source>
</evidence>
<gene>
    <name evidence="3" type="ORF">LC087_03720</name>
</gene>
<accession>A0ABY9JY90</accession>
<dbReference type="EMBL" id="CP129013">
    <property type="protein sequence ID" value="WLR43308.1"/>
    <property type="molecule type" value="Genomic_DNA"/>
</dbReference>
<evidence type="ECO:0000313" key="4">
    <source>
        <dbReference type="Proteomes" id="UP001197974"/>
    </source>
</evidence>
<organism evidence="3 4">
    <name type="scientific">Bacillus carboniphilus</name>
    <dbReference type="NCBI Taxonomy" id="86663"/>
    <lineage>
        <taxon>Bacteria</taxon>
        <taxon>Bacillati</taxon>
        <taxon>Bacillota</taxon>
        <taxon>Bacilli</taxon>
        <taxon>Bacillales</taxon>
        <taxon>Bacillaceae</taxon>
        <taxon>Bacillus</taxon>
    </lineage>
</organism>
<reference evidence="3 4" key="1">
    <citation type="submission" date="2023-06" db="EMBL/GenBank/DDBJ databases">
        <title>Five Gram-positive bacteria isolated from mangrove sediments in Shenzhen, Guangdong, China.</title>
        <authorList>
            <person name="Yu S."/>
            <person name="Zheng W."/>
            <person name="Huang Y."/>
        </authorList>
    </citation>
    <scope>NUCLEOTIDE SEQUENCE [LARGE SCALE GENOMIC DNA]</scope>
    <source>
        <strain evidence="3 4">SaN35-3</strain>
    </source>
</reference>
<dbReference type="RefSeq" id="WP_226539667.1">
    <property type="nucleotide sequence ID" value="NZ_CP129013.1"/>
</dbReference>
<evidence type="ECO:0008006" key="5">
    <source>
        <dbReference type="Google" id="ProtNLM"/>
    </source>
</evidence>
<proteinExistence type="predicted"/>
<evidence type="ECO:0000313" key="3">
    <source>
        <dbReference type="EMBL" id="WLR43308.1"/>
    </source>
</evidence>
<feature type="signal peptide" evidence="2">
    <location>
        <begin position="1"/>
        <end position="19"/>
    </location>
</feature>
<name>A0ABY9JY90_9BACI</name>
<evidence type="ECO:0000256" key="1">
    <source>
        <dbReference type="SAM" id="MobiDB-lite"/>
    </source>
</evidence>